<dbReference type="SUPFAM" id="SSF52058">
    <property type="entry name" value="L domain-like"/>
    <property type="match status" value="1"/>
</dbReference>
<evidence type="ECO:0000259" key="2">
    <source>
        <dbReference type="Pfam" id="PF23598"/>
    </source>
</evidence>
<accession>A0AB40D1G0</accession>
<proteinExistence type="predicted"/>
<evidence type="ECO:0000256" key="1">
    <source>
        <dbReference type="ARBA" id="ARBA00022737"/>
    </source>
</evidence>
<dbReference type="InterPro" id="IPR055414">
    <property type="entry name" value="LRR_R13L4/SHOC2-like"/>
</dbReference>
<dbReference type="PANTHER" id="PTHR15140:SF37">
    <property type="entry name" value="UBIQUITIN-LIKE DOMAIN-CONTAINING PROTEIN"/>
    <property type="match status" value="1"/>
</dbReference>
<gene>
    <name evidence="4" type="primary">LOC120282244</name>
</gene>
<dbReference type="Proteomes" id="UP001515500">
    <property type="component" value="Chromosome 3"/>
</dbReference>
<dbReference type="Pfam" id="PF23598">
    <property type="entry name" value="LRR_14"/>
    <property type="match status" value="1"/>
</dbReference>
<dbReference type="Gene3D" id="3.80.10.10">
    <property type="entry name" value="Ribonuclease Inhibitor"/>
    <property type="match status" value="2"/>
</dbReference>
<protein>
    <submittedName>
        <fullName evidence="4">Probable disease resistance protein RF9</fullName>
    </submittedName>
</protein>
<feature type="domain" description="Disease resistance R13L4/SHOC-2-like LRR" evidence="2">
    <location>
        <begin position="23"/>
        <end position="300"/>
    </location>
</feature>
<dbReference type="RefSeq" id="XP_039144946.1">
    <property type="nucleotide sequence ID" value="XM_039289012.1"/>
</dbReference>
<dbReference type="PANTHER" id="PTHR15140">
    <property type="entry name" value="TUBULIN-SPECIFIC CHAPERONE E"/>
    <property type="match status" value="1"/>
</dbReference>
<keyword evidence="1" id="KW-0677">Repeat</keyword>
<evidence type="ECO:0000313" key="3">
    <source>
        <dbReference type="Proteomes" id="UP001515500"/>
    </source>
</evidence>
<sequence length="339" mass="38356">MLQGLFCLGYINHPSDFRAVKGQLARFKLLRVLCVDDISGFPSEIKSLIHLRYLQLFAWSIPSWISHLRDLQTFVLFNFHSLKKIPDSLWTIGNLRHVYLQCTSTAPPPNMGNNVPKNLQTLEGVNAGSWIGNALPRLTNLCELSINEVSNDHADALSSSLQKLGRLASFSIKNDSDDGNEIPLDNIITAFSNQQCLKKLHLEVSLNSKQLPHNDVFPQQLLKLTLYNSKLEQDPMATLEKLPRLKYLLLYNAYTGKQMICSATGFPQLLSLRISCLDDLEEWKIEEKAMSCLKSLDINTCGRLKMIPEGLKNVPLDQLKLLSMPEEFMTRIKENTGED</sequence>
<evidence type="ECO:0000313" key="4">
    <source>
        <dbReference type="RefSeq" id="XP_039144946.1"/>
    </source>
</evidence>
<dbReference type="GeneID" id="120282244"/>
<dbReference type="AlphaFoldDB" id="A0AB40D1G0"/>
<reference evidence="4" key="1">
    <citation type="submission" date="2025-08" db="UniProtKB">
        <authorList>
            <consortium name="RefSeq"/>
        </authorList>
    </citation>
    <scope>IDENTIFICATION</scope>
</reference>
<organism evidence="3 4">
    <name type="scientific">Dioscorea cayennensis subsp. rotundata</name>
    <name type="common">White Guinea yam</name>
    <name type="synonym">Dioscorea rotundata</name>
    <dbReference type="NCBI Taxonomy" id="55577"/>
    <lineage>
        <taxon>Eukaryota</taxon>
        <taxon>Viridiplantae</taxon>
        <taxon>Streptophyta</taxon>
        <taxon>Embryophyta</taxon>
        <taxon>Tracheophyta</taxon>
        <taxon>Spermatophyta</taxon>
        <taxon>Magnoliopsida</taxon>
        <taxon>Liliopsida</taxon>
        <taxon>Dioscoreales</taxon>
        <taxon>Dioscoreaceae</taxon>
        <taxon>Dioscorea</taxon>
    </lineage>
</organism>
<keyword evidence="3" id="KW-1185">Reference proteome</keyword>
<dbReference type="InterPro" id="IPR032675">
    <property type="entry name" value="LRR_dom_sf"/>
</dbReference>
<name>A0AB40D1G0_DIOCR</name>